<dbReference type="InterPro" id="IPR019373">
    <property type="entry name" value="Ribosomal_mL51"/>
</dbReference>
<keyword evidence="10" id="KW-1185">Reference proteome</keyword>
<dbReference type="GO" id="GO:0003735">
    <property type="term" value="F:structural constituent of ribosome"/>
    <property type="evidence" value="ECO:0007669"/>
    <property type="project" value="InterPro"/>
</dbReference>
<evidence type="ECO:0000256" key="5">
    <source>
        <dbReference type="ARBA" id="ARBA00023128"/>
    </source>
</evidence>
<reference evidence="9" key="1">
    <citation type="submission" date="2022-04" db="EMBL/GenBank/DDBJ databases">
        <authorList>
            <person name="Xu L."/>
            <person name="Lv Z."/>
        </authorList>
    </citation>
    <scope>NUCLEOTIDE SEQUENCE</scope>
    <source>
        <strain evidence="9">LV_2022a</strain>
    </source>
</reference>
<name>A0AAE2D402_SCHME</name>
<evidence type="ECO:0000256" key="7">
    <source>
        <dbReference type="ARBA" id="ARBA00035182"/>
    </source>
</evidence>
<keyword evidence="3" id="KW-0809">Transit peptide</keyword>
<evidence type="ECO:0000256" key="4">
    <source>
        <dbReference type="ARBA" id="ARBA00022980"/>
    </source>
</evidence>
<dbReference type="PANTHER" id="PTHR13409">
    <property type="entry name" value="MITOCHONDRIAL 39S RIBOSOMAL PROTEIN L51"/>
    <property type="match status" value="1"/>
</dbReference>
<dbReference type="EMBL" id="JALJAT010000005">
    <property type="protein sequence ID" value="KAK4469420.1"/>
    <property type="molecule type" value="Genomic_DNA"/>
</dbReference>
<dbReference type="GO" id="GO:0006412">
    <property type="term" value="P:translation"/>
    <property type="evidence" value="ECO:0007669"/>
    <property type="project" value="TreeGrafter"/>
</dbReference>
<accession>A0AAE2D402</accession>
<proteinExistence type="inferred from homology"/>
<dbReference type="GO" id="GO:0005762">
    <property type="term" value="C:mitochondrial large ribosomal subunit"/>
    <property type="evidence" value="ECO:0007669"/>
    <property type="project" value="TreeGrafter"/>
</dbReference>
<evidence type="ECO:0000313" key="10">
    <source>
        <dbReference type="Proteomes" id="UP001292079"/>
    </source>
</evidence>
<protein>
    <recommendedName>
        <fullName evidence="7">Large ribosomal subunit protein mL51</fullName>
    </recommendedName>
    <alternativeName>
        <fullName evidence="8">39S ribosomal protein L51, mitochondrial</fullName>
    </alternativeName>
</protein>
<keyword evidence="4" id="KW-0689">Ribosomal protein</keyword>
<reference evidence="9" key="2">
    <citation type="journal article" date="2023" name="Infect Dis Poverty">
        <title>Chromosome-scale genome of the human blood fluke Schistosoma mekongi and its implications for public health.</title>
        <authorList>
            <person name="Zhou M."/>
            <person name="Xu L."/>
            <person name="Xu D."/>
            <person name="Chen W."/>
            <person name="Khan J."/>
            <person name="Hu Y."/>
            <person name="Huang H."/>
            <person name="Wei H."/>
            <person name="Zhang Y."/>
            <person name="Chusongsang P."/>
            <person name="Tanasarnprasert K."/>
            <person name="Hu X."/>
            <person name="Limpanont Y."/>
            <person name="Lv Z."/>
        </authorList>
    </citation>
    <scope>NUCLEOTIDE SEQUENCE</scope>
    <source>
        <strain evidence="9">LV_2022a</strain>
    </source>
</reference>
<gene>
    <name evidence="9" type="ORF">MN116_006974</name>
</gene>
<evidence type="ECO:0000313" key="9">
    <source>
        <dbReference type="EMBL" id="KAK4469420.1"/>
    </source>
</evidence>
<dbReference type="Proteomes" id="UP001292079">
    <property type="component" value="Unassembled WGS sequence"/>
</dbReference>
<dbReference type="PANTHER" id="PTHR13409:SF0">
    <property type="entry name" value="LARGE RIBOSOMAL SUBUNIT PROTEIN ML51"/>
    <property type="match status" value="1"/>
</dbReference>
<keyword evidence="5" id="KW-0496">Mitochondrion</keyword>
<organism evidence="9 10">
    <name type="scientific">Schistosoma mekongi</name>
    <name type="common">Parasitic worm</name>
    <dbReference type="NCBI Taxonomy" id="38744"/>
    <lineage>
        <taxon>Eukaryota</taxon>
        <taxon>Metazoa</taxon>
        <taxon>Spiralia</taxon>
        <taxon>Lophotrochozoa</taxon>
        <taxon>Platyhelminthes</taxon>
        <taxon>Trematoda</taxon>
        <taxon>Digenea</taxon>
        <taxon>Strigeidida</taxon>
        <taxon>Schistosomatoidea</taxon>
        <taxon>Schistosomatidae</taxon>
        <taxon>Schistosoma</taxon>
    </lineage>
</organism>
<comment type="similarity">
    <text evidence="2">Belongs to the mitochondrion-specific ribosomal protein mL51 family.</text>
</comment>
<comment type="caution">
    <text evidence="9">The sequence shown here is derived from an EMBL/GenBank/DDBJ whole genome shotgun (WGS) entry which is preliminary data.</text>
</comment>
<comment type="subcellular location">
    <subcellularLocation>
        <location evidence="1">Mitochondrion</location>
    </subcellularLocation>
</comment>
<evidence type="ECO:0000256" key="2">
    <source>
        <dbReference type="ARBA" id="ARBA00010972"/>
    </source>
</evidence>
<sequence>MDVKLNIAPKINLLPISNCLPAYRRQKISSKFNKCLSNSFHCYDNLLTYTWRFNNISFISLSNSSKYQTNNQKHWSKLGVKPDEKPGCSTTYPEGGIRIKTLINVPNQQTAARTSGGSSEAYMQPKPINIRYNPRMYDGGLLPRLDYTDKQVLLPEHKPRDLWSPHRAYFGQNDYIDILGDGKIKPRDFYTGPPWVLGARNEYQRVCSRLNNPAIVAWMEEFEPSKLTAEQKLQRYLFKKVNKRKNVTFQRYRDSP</sequence>
<dbReference type="Pfam" id="PF10244">
    <property type="entry name" value="MRP-L51"/>
    <property type="match status" value="1"/>
</dbReference>
<evidence type="ECO:0000256" key="8">
    <source>
        <dbReference type="ARBA" id="ARBA00035419"/>
    </source>
</evidence>
<evidence type="ECO:0000256" key="6">
    <source>
        <dbReference type="ARBA" id="ARBA00023274"/>
    </source>
</evidence>
<evidence type="ECO:0000256" key="3">
    <source>
        <dbReference type="ARBA" id="ARBA00022946"/>
    </source>
</evidence>
<dbReference type="AlphaFoldDB" id="A0AAE2D402"/>
<keyword evidence="6" id="KW-0687">Ribonucleoprotein</keyword>
<evidence type="ECO:0000256" key="1">
    <source>
        <dbReference type="ARBA" id="ARBA00004173"/>
    </source>
</evidence>